<organism evidence="2 3">
    <name type="scientific">Oryza rufipogon</name>
    <name type="common">Brownbeard rice</name>
    <name type="synonym">Asian wild rice</name>
    <dbReference type="NCBI Taxonomy" id="4529"/>
    <lineage>
        <taxon>Eukaryota</taxon>
        <taxon>Viridiplantae</taxon>
        <taxon>Streptophyta</taxon>
        <taxon>Embryophyta</taxon>
        <taxon>Tracheophyta</taxon>
        <taxon>Spermatophyta</taxon>
        <taxon>Magnoliopsida</taxon>
        <taxon>Liliopsida</taxon>
        <taxon>Poales</taxon>
        <taxon>Poaceae</taxon>
        <taxon>BOP clade</taxon>
        <taxon>Oryzoideae</taxon>
        <taxon>Oryzeae</taxon>
        <taxon>Oryzinae</taxon>
        <taxon>Oryza</taxon>
    </lineage>
</organism>
<name>A0A0E0R850_ORYRU</name>
<keyword evidence="3" id="KW-1185">Reference proteome</keyword>
<keyword evidence="1" id="KW-0472">Membrane</keyword>
<dbReference type="Proteomes" id="UP000008022">
    <property type="component" value="Unassembled WGS sequence"/>
</dbReference>
<dbReference type="Gramene" id="ORUFI11G13570.1">
    <property type="protein sequence ID" value="ORUFI11G13570.1"/>
    <property type="gene ID" value="ORUFI11G13570"/>
</dbReference>
<evidence type="ECO:0000313" key="3">
    <source>
        <dbReference type="Proteomes" id="UP000008022"/>
    </source>
</evidence>
<feature type="transmembrane region" description="Helical" evidence="1">
    <location>
        <begin position="83"/>
        <end position="105"/>
    </location>
</feature>
<dbReference type="OMA" id="EWLGLLY"/>
<reference evidence="2" key="2">
    <citation type="submission" date="2015-06" db="UniProtKB">
        <authorList>
            <consortium name="EnsemblPlants"/>
        </authorList>
    </citation>
    <scope>IDENTIFICATION</scope>
</reference>
<protein>
    <submittedName>
        <fullName evidence="2">Uncharacterized protein</fullName>
    </submittedName>
</protein>
<feature type="transmembrane region" description="Helical" evidence="1">
    <location>
        <begin position="125"/>
        <end position="145"/>
    </location>
</feature>
<sequence length="167" mass="16825">MNVEKLRLLTKAGTTVLLSAAERAGLSLSAVEWLGLLYKAEELEVLSAATDHGTPGALLGVALLLLAAGPAVVYLVTEEEVAVQAVVALACVVGGSATFAMSSIVSKLQSSPAEAIRDAHCLAEVAVQAVVALACVVGGSATFAMSSIVSKLPSSPAEAIRDAHCLA</sequence>
<accession>A0A0E0R850</accession>
<dbReference type="Pfam" id="PF06549">
    <property type="entry name" value="DUF1118"/>
    <property type="match status" value="2"/>
</dbReference>
<dbReference type="InterPro" id="IPR009500">
    <property type="entry name" value="DUF1118"/>
</dbReference>
<evidence type="ECO:0000313" key="2">
    <source>
        <dbReference type="EnsemblPlants" id="ORUFI11G13570.1"/>
    </source>
</evidence>
<keyword evidence="1" id="KW-1133">Transmembrane helix</keyword>
<feature type="transmembrane region" description="Helical" evidence="1">
    <location>
        <begin position="56"/>
        <end position="76"/>
    </location>
</feature>
<dbReference type="eggNOG" id="ENOG502RZRV">
    <property type="taxonomic scope" value="Eukaryota"/>
</dbReference>
<dbReference type="AlphaFoldDB" id="A0A0E0R850"/>
<dbReference type="STRING" id="4529.A0A0E0R850"/>
<dbReference type="HOGENOM" id="CLU_095153_1_1_1"/>
<proteinExistence type="predicted"/>
<keyword evidence="1" id="KW-0812">Transmembrane</keyword>
<reference evidence="3" key="1">
    <citation type="submission" date="2013-06" db="EMBL/GenBank/DDBJ databases">
        <authorList>
            <person name="Zhao Q."/>
        </authorList>
    </citation>
    <scope>NUCLEOTIDE SEQUENCE</scope>
    <source>
        <strain evidence="3">cv. W1943</strain>
    </source>
</reference>
<evidence type="ECO:0000256" key="1">
    <source>
        <dbReference type="SAM" id="Phobius"/>
    </source>
</evidence>
<dbReference type="EnsemblPlants" id="ORUFI11G13570.1">
    <property type="protein sequence ID" value="ORUFI11G13570.1"/>
    <property type="gene ID" value="ORUFI11G13570"/>
</dbReference>